<evidence type="ECO:0000313" key="3">
    <source>
        <dbReference type="Proteomes" id="UP000235388"/>
    </source>
</evidence>
<feature type="compositionally biased region" description="Low complexity" evidence="1">
    <location>
        <begin position="149"/>
        <end position="158"/>
    </location>
</feature>
<feature type="compositionally biased region" description="Polar residues" evidence="1">
    <location>
        <begin position="239"/>
        <end position="255"/>
    </location>
</feature>
<proteinExistence type="predicted"/>
<evidence type="ECO:0000256" key="1">
    <source>
        <dbReference type="SAM" id="MobiDB-lite"/>
    </source>
</evidence>
<feature type="region of interest" description="Disordered" evidence="1">
    <location>
        <begin position="113"/>
        <end position="264"/>
    </location>
</feature>
<accession>A0A2N5TIC2</accession>
<gene>
    <name evidence="2" type="ORF">PCANC_28777</name>
</gene>
<feature type="region of interest" description="Disordered" evidence="1">
    <location>
        <begin position="428"/>
        <end position="468"/>
    </location>
</feature>
<name>A0A2N5TIC2_9BASI</name>
<evidence type="ECO:0000313" key="2">
    <source>
        <dbReference type="EMBL" id="PLW25243.1"/>
    </source>
</evidence>
<comment type="caution">
    <text evidence="2">The sequence shown here is derived from an EMBL/GenBank/DDBJ whole genome shotgun (WGS) entry which is preliminary data.</text>
</comment>
<feature type="compositionally biased region" description="Pro residues" evidence="1">
    <location>
        <begin position="451"/>
        <end position="468"/>
    </location>
</feature>
<feature type="region of interest" description="Disordered" evidence="1">
    <location>
        <begin position="486"/>
        <end position="528"/>
    </location>
</feature>
<organism evidence="2 3">
    <name type="scientific">Puccinia coronata f. sp. avenae</name>
    <dbReference type="NCBI Taxonomy" id="200324"/>
    <lineage>
        <taxon>Eukaryota</taxon>
        <taxon>Fungi</taxon>
        <taxon>Dikarya</taxon>
        <taxon>Basidiomycota</taxon>
        <taxon>Pucciniomycotina</taxon>
        <taxon>Pucciniomycetes</taxon>
        <taxon>Pucciniales</taxon>
        <taxon>Pucciniaceae</taxon>
        <taxon>Puccinia</taxon>
    </lineage>
</organism>
<protein>
    <submittedName>
        <fullName evidence="2">Uncharacterized protein</fullName>
    </submittedName>
</protein>
<dbReference type="OrthoDB" id="10685089at2759"/>
<feature type="compositionally biased region" description="Low complexity" evidence="1">
    <location>
        <begin position="428"/>
        <end position="437"/>
    </location>
</feature>
<keyword evidence="3" id="KW-1185">Reference proteome</keyword>
<feature type="compositionally biased region" description="Polar residues" evidence="1">
    <location>
        <begin position="362"/>
        <end position="379"/>
    </location>
</feature>
<feature type="region of interest" description="Disordered" evidence="1">
    <location>
        <begin position="347"/>
        <end position="391"/>
    </location>
</feature>
<dbReference type="AlphaFoldDB" id="A0A2N5TIC2"/>
<reference evidence="2 3" key="1">
    <citation type="submission" date="2017-11" db="EMBL/GenBank/DDBJ databases">
        <title>De novo assembly and phasing of dikaryotic genomes from two isolates of Puccinia coronata f. sp. avenae, the causal agent of oat crown rust.</title>
        <authorList>
            <person name="Miller M.E."/>
            <person name="Zhang Y."/>
            <person name="Omidvar V."/>
            <person name="Sperschneider J."/>
            <person name="Schwessinger B."/>
            <person name="Raley C."/>
            <person name="Palmer J.M."/>
            <person name="Garnica D."/>
            <person name="Upadhyaya N."/>
            <person name="Rathjen J."/>
            <person name="Taylor J.M."/>
            <person name="Park R.F."/>
            <person name="Dodds P.N."/>
            <person name="Hirsch C.D."/>
            <person name="Kianian S.F."/>
            <person name="Figueroa M."/>
        </authorList>
    </citation>
    <scope>NUCLEOTIDE SEQUENCE [LARGE SCALE GENOMIC DNA]</scope>
    <source>
        <strain evidence="2">12NC29</strain>
    </source>
</reference>
<feature type="region of interest" description="Disordered" evidence="1">
    <location>
        <begin position="1"/>
        <end position="31"/>
    </location>
</feature>
<dbReference type="Proteomes" id="UP000235388">
    <property type="component" value="Unassembled WGS sequence"/>
</dbReference>
<sequence>MLLLGSLAQSDSQVQAKSTGRRSAAKNAISPEFVPSDWERKVGKAVNLIDPSIRSSEGPAPKPDISHIPLPFLIDPNKSYAQSVKTAVRPAPLPITQKQEKFNLPKFLLPKPAVSEPGSSAQPAKTAQVPIVEGHSRSTKKNSADKPASSQSLSKSSKGPVINRNNPFYSNNRAQADLLKKVSIPKRPRDSDSSRKVAAEKRATAAHHPTISKSSFQPRDLGTSEGYKTSGKSDLEIHNQLTGNSRPTNLLSHPLTSRERLEDDRLANYPQRVRTLLQTVESQRALFLQNAKDPPCQLLSAKVAAEIQMYLDKEVPEEDFVRLFQGWNPLRLCCEQVKHPRMASWFERSSHPDDVPPEVQDRIQNMNNPNSQSPATATHQPMMEDEAPTPAAQPMEVDRASILPEAVQPQTIETPLLRNKPIEVDLPEQPLPQLAPQRTATQSQAETTPPITAPPPPEASPLPGAMPPPPIPLLTRPTPRTVAAPRANRRQNNCWGRQAYPKRSFGNNRPPSPPPLQHVNQQNSCRNRRRGYQASIHEEMIRIGRTMQGQFQTLDAMRRQNCKTGAC</sequence>
<feature type="compositionally biased region" description="Polar residues" evidence="1">
    <location>
        <begin position="163"/>
        <end position="174"/>
    </location>
</feature>
<dbReference type="EMBL" id="PGCJ01000635">
    <property type="protein sequence ID" value="PLW25243.1"/>
    <property type="molecule type" value="Genomic_DNA"/>
</dbReference>
<feature type="compositionally biased region" description="Basic and acidic residues" evidence="1">
    <location>
        <begin position="187"/>
        <end position="203"/>
    </location>
</feature>
<feature type="compositionally biased region" description="Polar residues" evidence="1">
    <location>
        <begin position="7"/>
        <end position="18"/>
    </location>
</feature>